<gene>
    <name evidence="3" type="ORF">SORBI_3010G097250</name>
</gene>
<dbReference type="EMBL" id="CM000769">
    <property type="protein sequence ID" value="OQU76126.1"/>
    <property type="molecule type" value="Genomic_DNA"/>
</dbReference>
<evidence type="ECO:0000259" key="2">
    <source>
        <dbReference type="Pfam" id="PF02984"/>
    </source>
</evidence>
<reference evidence="3 4" key="1">
    <citation type="journal article" date="2009" name="Nature">
        <title>The Sorghum bicolor genome and the diversification of grasses.</title>
        <authorList>
            <person name="Paterson A.H."/>
            <person name="Bowers J.E."/>
            <person name="Bruggmann R."/>
            <person name="Dubchak I."/>
            <person name="Grimwood J."/>
            <person name="Gundlach H."/>
            <person name="Haberer G."/>
            <person name="Hellsten U."/>
            <person name="Mitros T."/>
            <person name="Poliakov A."/>
            <person name="Schmutz J."/>
            <person name="Spannagl M."/>
            <person name="Tang H."/>
            <person name="Wang X."/>
            <person name="Wicker T."/>
            <person name="Bharti A.K."/>
            <person name="Chapman J."/>
            <person name="Feltus F.A."/>
            <person name="Gowik U."/>
            <person name="Grigoriev I.V."/>
            <person name="Lyons E."/>
            <person name="Maher C.A."/>
            <person name="Martis M."/>
            <person name="Narechania A."/>
            <person name="Otillar R.P."/>
            <person name="Penning B.W."/>
            <person name="Salamov A.A."/>
            <person name="Wang Y."/>
            <person name="Zhang L."/>
            <person name="Carpita N.C."/>
            <person name="Freeling M."/>
            <person name="Gingle A.R."/>
            <person name="Hash C.T."/>
            <person name="Keller B."/>
            <person name="Klein P."/>
            <person name="Kresovich S."/>
            <person name="McCann M.C."/>
            <person name="Ming R."/>
            <person name="Peterson D.G."/>
            <person name="Mehboob-ur-Rahman"/>
            <person name="Ware D."/>
            <person name="Westhoff P."/>
            <person name="Mayer K.F."/>
            <person name="Messing J."/>
            <person name="Rokhsar D.S."/>
        </authorList>
    </citation>
    <scope>NUCLEOTIDE SEQUENCE [LARGE SCALE GENOMIC DNA]</scope>
    <source>
        <strain evidence="4">cv. BTx623</strain>
    </source>
</reference>
<feature type="non-terminal residue" evidence="3">
    <location>
        <position position="98"/>
    </location>
</feature>
<dbReference type="Gramene" id="OQU76126">
    <property type="protein sequence ID" value="OQU76126"/>
    <property type="gene ID" value="SORBI_3010G097250"/>
</dbReference>
<keyword evidence="4" id="KW-1185">Reference proteome</keyword>
<protein>
    <recommendedName>
        <fullName evidence="2">Cyclin C-terminal domain-containing protein</fullName>
    </recommendedName>
</protein>
<dbReference type="STRING" id="4558.A0A1W0VS67"/>
<name>A0A1W0VS67_SORBI</name>
<evidence type="ECO:0000256" key="1">
    <source>
        <dbReference type="SAM" id="MobiDB-lite"/>
    </source>
</evidence>
<accession>A0A1W0VS67</accession>
<feature type="domain" description="Cyclin C-terminal" evidence="2">
    <location>
        <begin position="6"/>
        <end position="64"/>
    </location>
</feature>
<dbReference type="Pfam" id="PF02984">
    <property type="entry name" value="Cyclin_C"/>
    <property type="match status" value="1"/>
</dbReference>
<evidence type="ECO:0000313" key="4">
    <source>
        <dbReference type="Proteomes" id="UP000000768"/>
    </source>
</evidence>
<organism evidence="3 4">
    <name type="scientific">Sorghum bicolor</name>
    <name type="common">Sorghum</name>
    <name type="synonym">Sorghum vulgare</name>
    <dbReference type="NCBI Taxonomy" id="4558"/>
    <lineage>
        <taxon>Eukaryota</taxon>
        <taxon>Viridiplantae</taxon>
        <taxon>Streptophyta</taxon>
        <taxon>Embryophyta</taxon>
        <taxon>Tracheophyta</taxon>
        <taxon>Spermatophyta</taxon>
        <taxon>Magnoliopsida</taxon>
        <taxon>Liliopsida</taxon>
        <taxon>Poales</taxon>
        <taxon>Poaceae</taxon>
        <taxon>PACMAD clade</taxon>
        <taxon>Panicoideae</taxon>
        <taxon>Andropogonodae</taxon>
        <taxon>Andropogoneae</taxon>
        <taxon>Sorghinae</taxon>
        <taxon>Sorghum</taxon>
    </lineage>
</organism>
<feature type="region of interest" description="Disordered" evidence="1">
    <location>
        <begin position="76"/>
        <end position="98"/>
    </location>
</feature>
<sequence>TEFLGHCPASTVAAAMLCTVTEIPGMSCIGISPETEASWCTGLTEEQITSCYQLLQQLAPMATRRKILASELLRPTPSSASSIFPSKRHTINGHFTEE</sequence>
<dbReference type="InterPro" id="IPR004367">
    <property type="entry name" value="Cyclin_C-dom"/>
</dbReference>
<reference evidence="4" key="2">
    <citation type="journal article" date="2018" name="Plant J.">
        <title>The Sorghum bicolor reference genome: improved assembly, gene annotations, a transcriptome atlas, and signatures of genome organization.</title>
        <authorList>
            <person name="McCormick R.F."/>
            <person name="Truong S.K."/>
            <person name="Sreedasyam A."/>
            <person name="Jenkins J."/>
            <person name="Shu S."/>
            <person name="Sims D."/>
            <person name="Kennedy M."/>
            <person name="Amirebrahimi M."/>
            <person name="Weers B.D."/>
            <person name="McKinley B."/>
            <person name="Mattison A."/>
            <person name="Morishige D.T."/>
            <person name="Grimwood J."/>
            <person name="Schmutz J."/>
            <person name="Mullet J.E."/>
        </authorList>
    </citation>
    <scope>NUCLEOTIDE SEQUENCE [LARGE SCALE GENOMIC DNA]</scope>
    <source>
        <strain evidence="4">cv. BTx623</strain>
    </source>
</reference>
<proteinExistence type="predicted"/>
<dbReference type="Proteomes" id="UP000000768">
    <property type="component" value="Chromosome 10"/>
</dbReference>
<dbReference type="InParanoid" id="A0A1W0VS67"/>
<dbReference type="AlphaFoldDB" id="A0A1W0VS67"/>
<evidence type="ECO:0000313" key="3">
    <source>
        <dbReference type="EMBL" id="OQU76126.1"/>
    </source>
</evidence>